<evidence type="ECO:0000259" key="3">
    <source>
        <dbReference type="Pfam" id="PF02517"/>
    </source>
</evidence>
<dbReference type="OrthoDB" id="28575at2157"/>
<evidence type="ECO:0000256" key="1">
    <source>
        <dbReference type="SAM" id="MobiDB-lite"/>
    </source>
</evidence>
<dbReference type="GO" id="GO:0004175">
    <property type="term" value="F:endopeptidase activity"/>
    <property type="evidence" value="ECO:0007669"/>
    <property type="project" value="UniProtKB-ARBA"/>
</dbReference>
<dbReference type="Pfam" id="PF02517">
    <property type="entry name" value="Rce1-like"/>
    <property type="match status" value="1"/>
</dbReference>
<evidence type="ECO:0000313" key="5">
    <source>
        <dbReference type="Proteomes" id="UP000011546"/>
    </source>
</evidence>
<dbReference type="Proteomes" id="UP000011546">
    <property type="component" value="Unassembled WGS sequence"/>
</dbReference>
<dbReference type="AlphaFoldDB" id="M0NIG4"/>
<gene>
    <name evidence="4" type="ORF">C468_16687</name>
</gene>
<dbReference type="PATRIC" id="fig|1230456.3.peg.3325"/>
<comment type="caution">
    <text evidence="4">The sequence shown here is derived from an EMBL/GenBank/DDBJ whole genome shotgun (WGS) entry which is preliminary data.</text>
</comment>
<accession>M0NIG4</accession>
<keyword evidence="2" id="KW-0472">Membrane</keyword>
<feature type="domain" description="CAAX prenyl protease 2/Lysostaphin resistance protein A-like" evidence="3">
    <location>
        <begin position="122"/>
        <end position="226"/>
    </location>
</feature>
<feature type="transmembrane region" description="Helical" evidence="2">
    <location>
        <begin position="12"/>
        <end position="34"/>
    </location>
</feature>
<keyword evidence="5" id="KW-1185">Reference proteome</keyword>
<dbReference type="PANTHER" id="PTHR35797">
    <property type="entry name" value="PROTEASE-RELATED"/>
    <property type="match status" value="1"/>
</dbReference>
<dbReference type="RefSeq" id="WP_008849985.1">
    <property type="nucleotide sequence ID" value="NZ_AOJH01000102.1"/>
</dbReference>
<feature type="region of interest" description="Disordered" evidence="1">
    <location>
        <begin position="278"/>
        <end position="299"/>
    </location>
</feature>
<dbReference type="InterPro" id="IPR042150">
    <property type="entry name" value="MmRce1-like"/>
</dbReference>
<dbReference type="EMBL" id="AOJH01000102">
    <property type="protein sequence ID" value="EMA57646.1"/>
    <property type="molecule type" value="Genomic_DNA"/>
</dbReference>
<keyword evidence="2" id="KW-1133">Transmembrane helix</keyword>
<feature type="transmembrane region" description="Helical" evidence="2">
    <location>
        <begin position="188"/>
        <end position="206"/>
    </location>
</feature>
<dbReference type="GO" id="GO:0080120">
    <property type="term" value="P:CAAX-box protein maturation"/>
    <property type="evidence" value="ECO:0007669"/>
    <property type="project" value="UniProtKB-ARBA"/>
</dbReference>
<protein>
    <recommendedName>
        <fullName evidence="3">CAAX prenyl protease 2/Lysostaphin resistance protein A-like domain-containing protein</fullName>
    </recommendedName>
</protein>
<dbReference type="PANTHER" id="PTHR35797:SF1">
    <property type="entry name" value="PROTEASE"/>
    <property type="match status" value="1"/>
</dbReference>
<dbReference type="STRING" id="1230456.C468_16687"/>
<feature type="transmembrane region" description="Helical" evidence="2">
    <location>
        <begin position="40"/>
        <end position="63"/>
    </location>
</feature>
<dbReference type="InterPro" id="IPR003675">
    <property type="entry name" value="Rce1/LyrA-like_dom"/>
</dbReference>
<sequence length="299" mass="31985">MSGIRAWIDRHRLASFVAIAYAFTWTVQGVLAYLGLEASWTHSILIGFGGFGPPVGAAVVIWATGGSLRRWVGQMFKWRIGAKWWALALGLPAIILTVGVLLFAAAGGPLDLSGFESPFIYLFAMAWGTVWGGGQEDLGWRGFMLPVLQDSYSALTSSAIVGVTWATWHLPLFLNATTTHGGWARSQQLLWLVSILAGSVLWTWMYNSTGGSVLAVAVFHAGINTMGIYHPADPAALIPNGVPDPWLNLLAEVTGAVPLVLVALALLVVYGGDRLADRDPPTPRDAGLPPSDRSGAPRR</sequence>
<proteinExistence type="predicted"/>
<reference evidence="4 5" key="1">
    <citation type="journal article" date="2014" name="PLoS Genet.">
        <title>Phylogenetically driven sequencing of extremely halophilic archaea reveals strategies for static and dynamic osmo-response.</title>
        <authorList>
            <person name="Becker E.A."/>
            <person name="Seitzer P.M."/>
            <person name="Tritt A."/>
            <person name="Larsen D."/>
            <person name="Krusor M."/>
            <person name="Yao A.I."/>
            <person name="Wu D."/>
            <person name="Madern D."/>
            <person name="Eisen J.A."/>
            <person name="Darling A.E."/>
            <person name="Facciotti M.T."/>
        </authorList>
    </citation>
    <scope>NUCLEOTIDE SEQUENCE [LARGE SCALE GENOMIC DNA]</scope>
    <source>
        <strain evidence="4 5">JCM 14978</strain>
    </source>
</reference>
<evidence type="ECO:0000256" key="2">
    <source>
        <dbReference type="SAM" id="Phobius"/>
    </source>
</evidence>
<feature type="transmembrane region" description="Helical" evidence="2">
    <location>
        <begin position="84"/>
        <end position="106"/>
    </location>
</feature>
<feature type="transmembrane region" description="Helical" evidence="2">
    <location>
        <begin position="147"/>
        <end position="168"/>
    </location>
</feature>
<keyword evidence="2" id="KW-0812">Transmembrane</keyword>
<name>M0NIG4_9EURY</name>
<evidence type="ECO:0000313" key="4">
    <source>
        <dbReference type="EMBL" id="EMA57646.1"/>
    </source>
</evidence>
<feature type="transmembrane region" description="Helical" evidence="2">
    <location>
        <begin position="249"/>
        <end position="270"/>
    </location>
</feature>
<organism evidence="4 5">
    <name type="scientific">Halorubrum kocurii JCM 14978</name>
    <dbReference type="NCBI Taxonomy" id="1230456"/>
    <lineage>
        <taxon>Archaea</taxon>
        <taxon>Methanobacteriati</taxon>
        <taxon>Methanobacteriota</taxon>
        <taxon>Stenosarchaea group</taxon>
        <taxon>Halobacteria</taxon>
        <taxon>Halobacteriales</taxon>
        <taxon>Haloferacaceae</taxon>
        <taxon>Halorubrum</taxon>
    </lineage>
</organism>